<evidence type="ECO:0000313" key="2">
    <source>
        <dbReference type="Proteomes" id="UP000281752"/>
    </source>
</evidence>
<dbReference type="Proteomes" id="UP000281752">
    <property type="component" value="Unassembled WGS sequence"/>
</dbReference>
<dbReference type="EMBL" id="RKNM01000006">
    <property type="protein sequence ID" value="ROX56644.1"/>
    <property type="molecule type" value="Genomic_DNA"/>
</dbReference>
<gene>
    <name evidence="1" type="ORF">EGW36_06600</name>
</gene>
<protein>
    <recommendedName>
        <fullName evidence="3">Zinc-ribbon domain-containing protein</fullName>
    </recommendedName>
</protein>
<evidence type="ECO:0008006" key="3">
    <source>
        <dbReference type="Google" id="ProtNLM"/>
    </source>
</evidence>
<accession>A0AB74CV65</accession>
<sequence>MERCPRCGSEVRETSWSYCTICGLPLKEEKNNGNK</sequence>
<dbReference type="AlphaFoldDB" id="A0AB74CV65"/>
<reference evidence="1 2" key="1">
    <citation type="submission" date="2018-10" db="EMBL/GenBank/DDBJ databases">
        <title>Genotypes and phenotypes of Enterococci isolated from broiler chickens.</title>
        <authorList>
            <person name="Muhammad A.R."/>
            <person name="Diarra M.S."/>
        </authorList>
    </citation>
    <scope>NUCLEOTIDE SEQUENCE [LARGE SCALE GENOMIC DNA]</scope>
    <source>
        <strain evidence="1 2">P5 C A 35</strain>
    </source>
</reference>
<name>A0AB74CV65_ENTFC</name>
<comment type="caution">
    <text evidence="1">The sequence shown here is derived from an EMBL/GenBank/DDBJ whole genome shotgun (WGS) entry which is preliminary data.</text>
</comment>
<evidence type="ECO:0000313" key="1">
    <source>
        <dbReference type="EMBL" id="ROX56644.1"/>
    </source>
</evidence>
<organism evidence="1 2">
    <name type="scientific">Enterococcus faecium</name>
    <name type="common">Streptococcus faecium</name>
    <dbReference type="NCBI Taxonomy" id="1352"/>
    <lineage>
        <taxon>Bacteria</taxon>
        <taxon>Bacillati</taxon>
        <taxon>Bacillota</taxon>
        <taxon>Bacilli</taxon>
        <taxon>Lactobacillales</taxon>
        <taxon>Enterococcaceae</taxon>
        <taxon>Enterococcus</taxon>
    </lineage>
</organism>
<proteinExistence type="predicted"/>